<evidence type="ECO:0000313" key="2">
    <source>
        <dbReference type="Proteomes" id="UP000673447"/>
    </source>
</evidence>
<proteinExistence type="predicted"/>
<reference evidence="1" key="1">
    <citation type="journal article" date="2016" name="Int. J. Syst. Evol. Microbiol.">
        <title>Pseudoxanthomonas helianthi sp. nov., isolated from roots of Jerusalem artichoke (Helianthus tuberosus).</title>
        <authorList>
            <person name="Kittiwongwattana C."/>
            <person name="Thawai C."/>
        </authorList>
    </citation>
    <scope>NUCLEOTIDE SEQUENCE</scope>
    <source>
        <strain evidence="1">110414</strain>
    </source>
</reference>
<dbReference type="EMBL" id="JAGKTC010000003">
    <property type="protein sequence ID" value="MBP3985669.1"/>
    <property type="molecule type" value="Genomic_DNA"/>
</dbReference>
<evidence type="ECO:0000313" key="1">
    <source>
        <dbReference type="EMBL" id="MBP3985669.1"/>
    </source>
</evidence>
<comment type="caution">
    <text evidence="1">The sequence shown here is derived from an EMBL/GenBank/DDBJ whole genome shotgun (WGS) entry which is preliminary data.</text>
</comment>
<dbReference type="Pfam" id="PF16137">
    <property type="entry name" value="DUF4845"/>
    <property type="match status" value="1"/>
</dbReference>
<reference evidence="1" key="2">
    <citation type="submission" date="2021-03" db="EMBL/GenBank/DDBJ databases">
        <authorList>
            <person name="Cao W."/>
        </authorList>
    </citation>
    <scope>NUCLEOTIDE SEQUENCE</scope>
    <source>
        <strain evidence="1">110414</strain>
    </source>
</reference>
<dbReference type="AlphaFoldDB" id="A0A940X8Q2"/>
<gene>
    <name evidence="1" type="ORF">J5837_14750</name>
</gene>
<dbReference type="InterPro" id="IPR032314">
    <property type="entry name" value="DUF4845"/>
</dbReference>
<sequence length="127" mass="14364">MKSAQRGMTLLGFIICLAIAGVFAYIGMKLVPMYTEFFSVKAAMKDLASQPGIVDQDPGKIKDLFFRKLYISYSDDNIKPENITLTRQDGGWKMEVNYEVRKPMIANIDVVGRFNRTEMLARKSVAD</sequence>
<dbReference type="Proteomes" id="UP000673447">
    <property type="component" value="Unassembled WGS sequence"/>
</dbReference>
<protein>
    <submittedName>
        <fullName evidence="1">DUF4845 domain-containing protein</fullName>
    </submittedName>
</protein>
<keyword evidence="2" id="KW-1185">Reference proteome</keyword>
<dbReference type="RefSeq" id="WP_210537516.1">
    <property type="nucleotide sequence ID" value="NZ_JAGKTC010000003.1"/>
</dbReference>
<name>A0A940X8Q2_9GAMM</name>
<accession>A0A940X8Q2</accession>
<organism evidence="1 2">
    <name type="scientific">Pseudoxanthomonas helianthi</name>
    <dbReference type="NCBI Taxonomy" id="1453541"/>
    <lineage>
        <taxon>Bacteria</taxon>
        <taxon>Pseudomonadati</taxon>
        <taxon>Pseudomonadota</taxon>
        <taxon>Gammaproteobacteria</taxon>
        <taxon>Lysobacterales</taxon>
        <taxon>Lysobacteraceae</taxon>
        <taxon>Pseudoxanthomonas</taxon>
    </lineage>
</organism>